<dbReference type="OMA" id="GMWDNTT"/>
<dbReference type="Gene3D" id="3.40.50.720">
    <property type="entry name" value="NAD(P)-binding Rossmann-like Domain"/>
    <property type="match status" value="1"/>
</dbReference>
<dbReference type="PANTHER" id="PTHR24320">
    <property type="entry name" value="RETINOL DEHYDROGENASE"/>
    <property type="match status" value="1"/>
</dbReference>
<dbReference type="SUPFAM" id="SSF51735">
    <property type="entry name" value="NAD(P)-binding Rossmann-fold domains"/>
    <property type="match status" value="1"/>
</dbReference>
<dbReference type="HOGENOM" id="CLU_010194_44_6_1"/>
<accession>A0A084QDG6</accession>
<evidence type="ECO:0000256" key="1">
    <source>
        <dbReference type="ARBA" id="ARBA00006484"/>
    </source>
</evidence>
<dbReference type="STRING" id="1283841.A0A084QDG6"/>
<dbReference type="GO" id="GO:0016491">
    <property type="term" value="F:oxidoreductase activity"/>
    <property type="evidence" value="ECO:0007669"/>
    <property type="project" value="UniProtKB-KW"/>
</dbReference>
<dbReference type="PRINTS" id="PR00081">
    <property type="entry name" value="GDHRDH"/>
</dbReference>
<sequence>MSPSWDPSQMPNLAGKIAVVTGASKGLGIDTAKHLAISGAKVYCAARNEAKAMQTRRLLLSENPKIREENLVFLHLDLSDVESVLAAVAELKEKEQKIDILINSAGIVSGKEAANGAWDEVMMTCHIGHFILTNGLFSLLKEAASQTESDVRVVNVSSNTPNLFFPTNYRFDFTSKAVFNNVVPYYPWRWTYFAKSMFTLDMVRYSMAKIANQLFTQELQKRCDEHSIPILCLSLNPGAVRTSGAEEILKPLLRPLLRMSQITPDQGSYNSLWAATAIEPRLKMNLYKGNYIEPIGALSSVHPVVHDGVQARGLWDNTTAEVNEYLRQRGLPVLPRWN</sequence>
<dbReference type="Proteomes" id="UP000028524">
    <property type="component" value="Unassembled WGS sequence"/>
</dbReference>
<dbReference type="InterPro" id="IPR002347">
    <property type="entry name" value="SDR_fam"/>
</dbReference>
<evidence type="ECO:0000313" key="5">
    <source>
        <dbReference type="Proteomes" id="UP000028524"/>
    </source>
</evidence>
<dbReference type="InterPro" id="IPR036291">
    <property type="entry name" value="NAD(P)-bd_dom_sf"/>
</dbReference>
<gene>
    <name evidence="4" type="ORF">S40285_09436</name>
</gene>
<dbReference type="PANTHER" id="PTHR24320:SF282">
    <property type="entry name" value="WW DOMAIN-CONTAINING OXIDOREDUCTASE"/>
    <property type="match status" value="1"/>
</dbReference>
<evidence type="ECO:0000313" key="4">
    <source>
        <dbReference type="EMBL" id="KFA62001.1"/>
    </source>
</evidence>
<dbReference type="OrthoDB" id="191139at2759"/>
<protein>
    <submittedName>
        <fullName evidence="4">Uncharacterized protein</fullName>
    </submittedName>
</protein>
<name>A0A084QDG6_STAC4</name>
<dbReference type="AlphaFoldDB" id="A0A084QDG6"/>
<keyword evidence="2" id="KW-0521">NADP</keyword>
<evidence type="ECO:0000256" key="3">
    <source>
        <dbReference type="ARBA" id="ARBA00023002"/>
    </source>
</evidence>
<keyword evidence="3" id="KW-0560">Oxidoreductase</keyword>
<organism evidence="4 5">
    <name type="scientific">Stachybotrys chlorohalonatus (strain IBT 40285)</name>
    <dbReference type="NCBI Taxonomy" id="1283841"/>
    <lineage>
        <taxon>Eukaryota</taxon>
        <taxon>Fungi</taxon>
        <taxon>Dikarya</taxon>
        <taxon>Ascomycota</taxon>
        <taxon>Pezizomycotina</taxon>
        <taxon>Sordariomycetes</taxon>
        <taxon>Hypocreomycetidae</taxon>
        <taxon>Hypocreales</taxon>
        <taxon>Stachybotryaceae</taxon>
        <taxon>Stachybotrys</taxon>
    </lineage>
</organism>
<dbReference type="Pfam" id="PF00106">
    <property type="entry name" value="adh_short"/>
    <property type="match status" value="1"/>
</dbReference>
<dbReference type="InParanoid" id="A0A084QDG6"/>
<keyword evidence="5" id="KW-1185">Reference proteome</keyword>
<reference evidence="4 5" key="1">
    <citation type="journal article" date="2014" name="BMC Genomics">
        <title>Comparative genome sequencing reveals chemotype-specific gene clusters in the toxigenic black mold Stachybotrys.</title>
        <authorList>
            <person name="Semeiks J."/>
            <person name="Borek D."/>
            <person name="Otwinowski Z."/>
            <person name="Grishin N.V."/>
        </authorList>
    </citation>
    <scope>NUCLEOTIDE SEQUENCE [LARGE SCALE GENOMIC DNA]</scope>
    <source>
        <strain evidence="4 5">IBT 40285</strain>
    </source>
</reference>
<proteinExistence type="inferred from homology"/>
<comment type="similarity">
    <text evidence="1">Belongs to the short-chain dehydrogenases/reductases (SDR) family.</text>
</comment>
<dbReference type="EMBL" id="KL660819">
    <property type="protein sequence ID" value="KFA62001.1"/>
    <property type="molecule type" value="Genomic_DNA"/>
</dbReference>
<evidence type="ECO:0000256" key="2">
    <source>
        <dbReference type="ARBA" id="ARBA00022857"/>
    </source>
</evidence>